<evidence type="ECO:0000313" key="2">
    <source>
        <dbReference type="EMBL" id="MEO2216978.1"/>
    </source>
</evidence>
<keyword evidence="3" id="KW-1185">Reference proteome</keyword>
<reference evidence="2 3" key="1">
    <citation type="submission" date="2024-05" db="EMBL/GenBank/DDBJ databases">
        <authorList>
            <person name="De Oliveira J.P."/>
            <person name="Noriler S.A."/>
            <person name="De Oliveira A.G."/>
            <person name="Sipoli D.S."/>
        </authorList>
    </citation>
    <scope>NUCLEOTIDE SEQUENCE [LARGE SCALE GENOMIC DNA]</scope>
    <source>
        <strain evidence="2 3">LABIM189</strain>
    </source>
</reference>
<keyword evidence="1" id="KW-0472">Membrane</keyword>
<organism evidence="2 3">
    <name type="scientific">Chromobacterium vaccinii</name>
    <dbReference type="NCBI Taxonomy" id="1108595"/>
    <lineage>
        <taxon>Bacteria</taxon>
        <taxon>Pseudomonadati</taxon>
        <taxon>Pseudomonadota</taxon>
        <taxon>Betaproteobacteria</taxon>
        <taxon>Neisseriales</taxon>
        <taxon>Chromobacteriaceae</taxon>
        <taxon>Chromobacterium</taxon>
    </lineage>
</organism>
<proteinExistence type="predicted"/>
<sequence length="244" mass="27422">MNPITKISKIVLVWAWILLPLAFIMANQWSGKSPEAIRFSIAFYLTFAILATISTLTLSRKANKIAIYSLGIFNAFFACTILSVFLFIFPAFFTKYDTENFNFILVFYTTAWTVFAIIHGFLTLPNISEIQDFFIKDFKESGAISGGRVIEHFSIQEKLLLNKFNDSILKLAFPITMVLLLILGLNLRKAYPEFSTMAISTAMSFLLACLIQIYMMSCICIAAAMQASKKLGIQLPSSNPLPNK</sequence>
<feature type="transmembrane region" description="Helical" evidence="1">
    <location>
        <begin position="199"/>
        <end position="224"/>
    </location>
</feature>
<comment type="caution">
    <text evidence="2">The sequence shown here is derived from an EMBL/GenBank/DDBJ whole genome shotgun (WGS) entry which is preliminary data.</text>
</comment>
<evidence type="ECO:0000256" key="1">
    <source>
        <dbReference type="SAM" id="Phobius"/>
    </source>
</evidence>
<name>A0ABV0FD61_9NEIS</name>
<protein>
    <submittedName>
        <fullName evidence="2">Uncharacterized protein</fullName>
    </submittedName>
</protein>
<keyword evidence="1" id="KW-1133">Transmembrane helix</keyword>
<feature type="transmembrane region" description="Helical" evidence="1">
    <location>
        <begin position="168"/>
        <end position="187"/>
    </location>
</feature>
<dbReference type="Proteomes" id="UP001455709">
    <property type="component" value="Unassembled WGS sequence"/>
</dbReference>
<gene>
    <name evidence="2" type="ORF">ABGV49_07930</name>
</gene>
<evidence type="ECO:0000313" key="3">
    <source>
        <dbReference type="Proteomes" id="UP001455709"/>
    </source>
</evidence>
<feature type="transmembrane region" description="Helical" evidence="1">
    <location>
        <begin position="101"/>
        <end position="122"/>
    </location>
</feature>
<feature type="transmembrane region" description="Helical" evidence="1">
    <location>
        <begin position="65"/>
        <end position="89"/>
    </location>
</feature>
<dbReference type="RefSeq" id="WP_347370285.1">
    <property type="nucleotide sequence ID" value="NZ_JBDOJC010000001.1"/>
</dbReference>
<accession>A0ABV0FD61</accession>
<dbReference type="EMBL" id="JBDOJC010000001">
    <property type="protein sequence ID" value="MEO2216978.1"/>
    <property type="molecule type" value="Genomic_DNA"/>
</dbReference>
<feature type="transmembrane region" description="Helical" evidence="1">
    <location>
        <begin position="36"/>
        <end position="58"/>
    </location>
</feature>
<keyword evidence="1" id="KW-0812">Transmembrane</keyword>